<name>A0A0D0CX67_9AGAM</name>
<sequence length="175" mass="20156">MLQQLAAQEHQQHAAELLCQQKASEAEHIHQADELQHTQQEVVQQHATQKCCDLEQQEWLEDLYQEYGPAFAEKHEEDLQRRRHAVLESLLESLMVNLIMVYLQMNHLILPMSTKIKFKKGVLQLLVILMVILIMVCLSMNHLILPMSTGIKAINSPCHQGIDHIRSQLSVIILV</sequence>
<proteinExistence type="predicted"/>
<evidence type="ECO:0000313" key="3">
    <source>
        <dbReference type="Proteomes" id="UP000054538"/>
    </source>
</evidence>
<protein>
    <submittedName>
        <fullName evidence="2">Uncharacterized protein</fullName>
    </submittedName>
</protein>
<feature type="transmembrane region" description="Helical" evidence="1">
    <location>
        <begin position="90"/>
        <end position="110"/>
    </location>
</feature>
<keyword evidence="1" id="KW-0472">Membrane</keyword>
<feature type="transmembrane region" description="Helical" evidence="1">
    <location>
        <begin position="122"/>
        <end position="145"/>
    </location>
</feature>
<reference evidence="2 3" key="1">
    <citation type="submission" date="2014-04" db="EMBL/GenBank/DDBJ databases">
        <authorList>
            <consortium name="DOE Joint Genome Institute"/>
            <person name="Kuo A."/>
            <person name="Kohler A."/>
            <person name="Jargeat P."/>
            <person name="Nagy L.G."/>
            <person name="Floudas D."/>
            <person name="Copeland A."/>
            <person name="Barry K.W."/>
            <person name="Cichocki N."/>
            <person name="Veneault-Fourrey C."/>
            <person name="LaButti K."/>
            <person name="Lindquist E.A."/>
            <person name="Lipzen A."/>
            <person name="Lundell T."/>
            <person name="Morin E."/>
            <person name="Murat C."/>
            <person name="Sun H."/>
            <person name="Tunlid A."/>
            <person name="Henrissat B."/>
            <person name="Grigoriev I.V."/>
            <person name="Hibbett D.S."/>
            <person name="Martin F."/>
            <person name="Nordberg H.P."/>
            <person name="Cantor M.N."/>
            <person name="Hua S.X."/>
        </authorList>
    </citation>
    <scope>NUCLEOTIDE SEQUENCE [LARGE SCALE GENOMIC DNA]</scope>
    <source>
        <strain evidence="2 3">Ve08.2h10</strain>
    </source>
</reference>
<accession>A0A0D0CX67</accession>
<evidence type="ECO:0000313" key="2">
    <source>
        <dbReference type="EMBL" id="KIK75736.1"/>
    </source>
</evidence>
<dbReference type="Proteomes" id="UP000054538">
    <property type="component" value="Unassembled WGS sequence"/>
</dbReference>
<organism evidence="2 3">
    <name type="scientific">Paxillus rubicundulus Ve08.2h10</name>
    <dbReference type="NCBI Taxonomy" id="930991"/>
    <lineage>
        <taxon>Eukaryota</taxon>
        <taxon>Fungi</taxon>
        <taxon>Dikarya</taxon>
        <taxon>Basidiomycota</taxon>
        <taxon>Agaricomycotina</taxon>
        <taxon>Agaricomycetes</taxon>
        <taxon>Agaricomycetidae</taxon>
        <taxon>Boletales</taxon>
        <taxon>Paxilineae</taxon>
        <taxon>Paxillaceae</taxon>
        <taxon>Paxillus</taxon>
    </lineage>
</organism>
<keyword evidence="1" id="KW-1133">Transmembrane helix</keyword>
<dbReference type="HOGENOM" id="CLU_1533071_0_0_1"/>
<reference evidence="3" key="2">
    <citation type="submission" date="2015-01" db="EMBL/GenBank/DDBJ databases">
        <title>Evolutionary Origins and Diversification of the Mycorrhizal Mutualists.</title>
        <authorList>
            <consortium name="DOE Joint Genome Institute"/>
            <consortium name="Mycorrhizal Genomics Consortium"/>
            <person name="Kohler A."/>
            <person name="Kuo A."/>
            <person name="Nagy L.G."/>
            <person name="Floudas D."/>
            <person name="Copeland A."/>
            <person name="Barry K.W."/>
            <person name="Cichocki N."/>
            <person name="Veneault-Fourrey C."/>
            <person name="LaButti K."/>
            <person name="Lindquist E.A."/>
            <person name="Lipzen A."/>
            <person name="Lundell T."/>
            <person name="Morin E."/>
            <person name="Murat C."/>
            <person name="Riley R."/>
            <person name="Ohm R."/>
            <person name="Sun H."/>
            <person name="Tunlid A."/>
            <person name="Henrissat B."/>
            <person name="Grigoriev I.V."/>
            <person name="Hibbett D.S."/>
            <person name="Martin F."/>
        </authorList>
    </citation>
    <scope>NUCLEOTIDE SEQUENCE [LARGE SCALE GENOMIC DNA]</scope>
    <source>
        <strain evidence="3">Ve08.2h10</strain>
    </source>
</reference>
<dbReference type="AlphaFoldDB" id="A0A0D0CX67"/>
<keyword evidence="3" id="KW-1185">Reference proteome</keyword>
<dbReference type="InParanoid" id="A0A0D0CX67"/>
<gene>
    <name evidence="2" type="ORF">PAXRUDRAFT_171897</name>
</gene>
<dbReference type="EMBL" id="KN827904">
    <property type="protein sequence ID" value="KIK75736.1"/>
    <property type="molecule type" value="Genomic_DNA"/>
</dbReference>
<evidence type="ECO:0000256" key="1">
    <source>
        <dbReference type="SAM" id="Phobius"/>
    </source>
</evidence>
<keyword evidence="1" id="KW-0812">Transmembrane</keyword>